<comment type="subcellular location">
    <subcellularLocation>
        <location evidence="1 8">Cell membrane</location>
        <topology evidence="1 8">Multi-pass membrane protein</topology>
    </subcellularLocation>
</comment>
<keyword evidence="6 8" id="KW-1133">Transmembrane helix</keyword>
<feature type="transmembrane region" description="Helical" evidence="8">
    <location>
        <begin position="202"/>
        <end position="224"/>
    </location>
</feature>
<keyword evidence="4 8" id="KW-1003">Cell membrane</keyword>
<dbReference type="GO" id="GO:0005886">
    <property type="term" value="C:plasma membrane"/>
    <property type="evidence" value="ECO:0007669"/>
    <property type="project" value="UniProtKB-SubCell"/>
</dbReference>
<accession>A0A1H0BYS1</accession>
<dbReference type="PANTHER" id="PTHR30269:SF0">
    <property type="entry name" value="MEMBRANE TRANSPORTER PROTEIN YFCA-RELATED"/>
    <property type="match status" value="1"/>
</dbReference>
<evidence type="ECO:0000256" key="4">
    <source>
        <dbReference type="ARBA" id="ARBA00022475"/>
    </source>
</evidence>
<dbReference type="OrthoDB" id="9807082at2"/>
<protein>
    <recommendedName>
        <fullName evidence="8">Probable membrane transporter protein</fullName>
    </recommendedName>
</protein>
<name>A0A1H0BYS1_9HYPH</name>
<evidence type="ECO:0000256" key="5">
    <source>
        <dbReference type="ARBA" id="ARBA00022692"/>
    </source>
</evidence>
<evidence type="ECO:0000256" key="8">
    <source>
        <dbReference type="RuleBase" id="RU363041"/>
    </source>
</evidence>
<dbReference type="STRING" id="1166073.SAMN05192530_10163"/>
<reference evidence="9 10" key="1">
    <citation type="submission" date="2016-10" db="EMBL/GenBank/DDBJ databases">
        <authorList>
            <person name="de Groot N.N."/>
        </authorList>
    </citation>
    <scope>NUCLEOTIDE SEQUENCE [LARGE SCALE GENOMIC DNA]</scope>
    <source>
        <strain evidence="10">L7-484,KACC 16230,DSM 25025</strain>
    </source>
</reference>
<feature type="transmembrane region" description="Helical" evidence="8">
    <location>
        <begin position="74"/>
        <end position="95"/>
    </location>
</feature>
<feature type="transmembrane region" description="Helical" evidence="8">
    <location>
        <begin position="179"/>
        <end position="196"/>
    </location>
</feature>
<dbReference type="RefSeq" id="WP_090667243.1">
    <property type="nucleotide sequence ID" value="NZ_FNIT01000001.1"/>
</dbReference>
<feature type="transmembrane region" description="Helical" evidence="8">
    <location>
        <begin position="102"/>
        <end position="121"/>
    </location>
</feature>
<dbReference type="PANTHER" id="PTHR30269">
    <property type="entry name" value="TRANSMEMBRANE PROTEIN YFCA"/>
    <property type="match status" value="1"/>
</dbReference>
<dbReference type="AlphaFoldDB" id="A0A1H0BYS1"/>
<evidence type="ECO:0000256" key="7">
    <source>
        <dbReference type="ARBA" id="ARBA00023136"/>
    </source>
</evidence>
<keyword evidence="7 8" id="KW-0472">Membrane</keyword>
<evidence type="ECO:0000256" key="3">
    <source>
        <dbReference type="ARBA" id="ARBA00022448"/>
    </source>
</evidence>
<keyword evidence="5 8" id="KW-0812">Transmembrane</keyword>
<feature type="transmembrane region" description="Helical" evidence="8">
    <location>
        <begin position="231"/>
        <end position="249"/>
    </location>
</feature>
<keyword evidence="10" id="KW-1185">Reference proteome</keyword>
<sequence>MTLSIAILLFLAGFLGGAINAVAGGGTFLTFGAMTLAGVPPISANATSSVVQLPGYVTSTLAYWSDIRRMWRGALVLCAASVLGSLGGAFLLLSLDNPQFQALVPWLLVAATALFAAGPWLKPKPRHAAEAARGRGLAPAVVQLPTAIYGGFFGAGMGIMMLATLGLTQGGDYHRLNALKNMLATVIAVVAIFVFVSGGVVAWIEVLVMAPGVAVGGYAGVWIAKRVPQNAVRVVVIAVGLLLAVYYFWRNSIA</sequence>
<dbReference type="Pfam" id="PF01925">
    <property type="entry name" value="TauE"/>
    <property type="match status" value="1"/>
</dbReference>
<gene>
    <name evidence="9" type="ORF">SAMN05192530_10163</name>
</gene>
<dbReference type="Proteomes" id="UP000198793">
    <property type="component" value="Unassembled WGS sequence"/>
</dbReference>
<keyword evidence="3" id="KW-0813">Transport</keyword>
<evidence type="ECO:0000256" key="1">
    <source>
        <dbReference type="ARBA" id="ARBA00004651"/>
    </source>
</evidence>
<evidence type="ECO:0000313" key="10">
    <source>
        <dbReference type="Proteomes" id="UP000198793"/>
    </source>
</evidence>
<organism evidence="9 10">
    <name type="scientific">Aureimonas jatrophae</name>
    <dbReference type="NCBI Taxonomy" id="1166073"/>
    <lineage>
        <taxon>Bacteria</taxon>
        <taxon>Pseudomonadati</taxon>
        <taxon>Pseudomonadota</taxon>
        <taxon>Alphaproteobacteria</taxon>
        <taxon>Hyphomicrobiales</taxon>
        <taxon>Aurantimonadaceae</taxon>
        <taxon>Aureimonas</taxon>
    </lineage>
</organism>
<dbReference type="InterPro" id="IPR052017">
    <property type="entry name" value="TSUP"/>
</dbReference>
<evidence type="ECO:0000313" key="9">
    <source>
        <dbReference type="EMBL" id="SDN50821.1"/>
    </source>
</evidence>
<dbReference type="InterPro" id="IPR002781">
    <property type="entry name" value="TM_pro_TauE-like"/>
</dbReference>
<feature type="transmembrane region" description="Helical" evidence="8">
    <location>
        <begin position="147"/>
        <end position="167"/>
    </location>
</feature>
<evidence type="ECO:0000256" key="2">
    <source>
        <dbReference type="ARBA" id="ARBA00009142"/>
    </source>
</evidence>
<evidence type="ECO:0000256" key="6">
    <source>
        <dbReference type="ARBA" id="ARBA00022989"/>
    </source>
</evidence>
<comment type="similarity">
    <text evidence="2 8">Belongs to the 4-toluene sulfonate uptake permease (TSUP) (TC 2.A.102) family.</text>
</comment>
<dbReference type="EMBL" id="FNIT01000001">
    <property type="protein sequence ID" value="SDN50821.1"/>
    <property type="molecule type" value="Genomic_DNA"/>
</dbReference>
<proteinExistence type="inferred from homology"/>